<dbReference type="GeneID" id="71766283"/>
<evidence type="ECO:0000313" key="1">
    <source>
        <dbReference type="EMBL" id="BCI88929.1"/>
    </source>
</evidence>
<dbReference type="AlphaFoldDB" id="A0A653EHF6"/>
<name>A0A653EHF6_MYCKA</name>
<reference evidence="2" key="1">
    <citation type="submission" date="2019-05" db="EMBL/GenBank/DDBJ databases">
        <authorList>
            <person name="Naeem R."/>
            <person name="Antony C."/>
            <person name="Guan Q."/>
        </authorList>
    </citation>
    <scope>NUCLEOTIDE SEQUENCE</scope>
    <source>
        <strain evidence="2">3</strain>
    </source>
</reference>
<accession>A0A653EHF6</accession>
<dbReference type="EMBL" id="AP023343">
    <property type="protein sequence ID" value="BCI88929.1"/>
    <property type="molecule type" value="Genomic_DNA"/>
</dbReference>
<dbReference type="EMBL" id="LR589249">
    <property type="protein sequence ID" value="VTO96994.1"/>
    <property type="molecule type" value="Genomic_DNA"/>
</dbReference>
<reference evidence="1 3" key="2">
    <citation type="submission" date="2020-07" db="EMBL/GenBank/DDBJ databases">
        <title>Mycobacterium kansasii (former subtype) with zoonotic potential isolated from diseased indoor pet cat, Japan.</title>
        <authorList>
            <person name="Fukano H."/>
            <person name="Terazono T."/>
            <person name="Hoshino Y."/>
        </authorList>
    </citation>
    <scope>NUCLEOTIDE SEQUENCE [LARGE SCALE GENOMIC DNA]</scope>
    <source>
        <strain evidence="1 3">Kuro-I</strain>
    </source>
</reference>
<gene>
    <name evidence="2" type="ORF">BIN_B_00637</name>
    <name evidence="1" type="ORF">NIIDMKKI_41350</name>
</gene>
<proteinExistence type="predicted"/>
<organism evidence="2">
    <name type="scientific">Mycobacterium kansasii</name>
    <dbReference type="NCBI Taxonomy" id="1768"/>
    <lineage>
        <taxon>Bacteria</taxon>
        <taxon>Bacillati</taxon>
        <taxon>Actinomycetota</taxon>
        <taxon>Actinomycetes</taxon>
        <taxon>Mycobacteriales</taxon>
        <taxon>Mycobacteriaceae</taxon>
        <taxon>Mycobacterium</taxon>
    </lineage>
</organism>
<sequence>MKTGKAECGQVTDVSESTVLAASQCGDSGGTVYLLRTDGTAVAVGIHIRGGRPNDPNPGCSTPATFSITALMYPWLDKWSRTAVTEAS</sequence>
<evidence type="ECO:0008006" key="4">
    <source>
        <dbReference type="Google" id="ProtNLM"/>
    </source>
</evidence>
<evidence type="ECO:0000313" key="3">
    <source>
        <dbReference type="Proteomes" id="UP000516380"/>
    </source>
</evidence>
<protein>
    <recommendedName>
        <fullName evidence="4">Peptidase S1 domain-containing protein</fullName>
    </recommendedName>
</protein>
<dbReference type="RefSeq" id="WP_023373403.1">
    <property type="nucleotide sequence ID" value="NZ_CP019883.1"/>
</dbReference>
<keyword evidence="3" id="KW-1185">Reference proteome</keyword>
<evidence type="ECO:0000313" key="2">
    <source>
        <dbReference type="EMBL" id="VTO96994.1"/>
    </source>
</evidence>
<dbReference type="Proteomes" id="UP000516380">
    <property type="component" value="Chromosome"/>
</dbReference>